<name>A0AC58SS14_TOBAC</name>
<keyword evidence="1" id="KW-1185">Reference proteome</keyword>
<organism evidence="1 2">
    <name type="scientific">Nicotiana tabacum</name>
    <name type="common">Common tobacco</name>
    <dbReference type="NCBI Taxonomy" id="4097"/>
    <lineage>
        <taxon>Eukaryota</taxon>
        <taxon>Viridiplantae</taxon>
        <taxon>Streptophyta</taxon>
        <taxon>Embryophyta</taxon>
        <taxon>Tracheophyta</taxon>
        <taxon>Spermatophyta</taxon>
        <taxon>Magnoliopsida</taxon>
        <taxon>eudicotyledons</taxon>
        <taxon>Gunneridae</taxon>
        <taxon>Pentapetalae</taxon>
        <taxon>asterids</taxon>
        <taxon>lamiids</taxon>
        <taxon>Solanales</taxon>
        <taxon>Solanaceae</taxon>
        <taxon>Nicotianoideae</taxon>
        <taxon>Nicotianeae</taxon>
        <taxon>Nicotiana</taxon>
    </lineage>
</organism>
<dbReference type="Proteomes" id="UP000790787">
    <property type="component" value="Chromosome 15"/>
</dbReference>
<dbReference type="RefSeq" id="XP_075087757.1">
    <property type="nucleotide sequence ID" value="XM_075231656.1"/>
</dbReference>
<evidence type="ECO:0000313" key="2">
    <source>
        <dbReference type="RefSeq" id="XP_075087757.1"/>
    </source>
</evidence>
<sequence>MQRERVLAVTTAKTAAFGRLNDGLRGKGGDMNLYKLVNIREMKARDLDRVRCIKDEYGKVLVEEAYEEDARRLEVEFDDSVVKNKGDIQNCNNYWGIKLLSHTMKVLERVVEQRVRTCVSISENQFEFMPERSTSEVIHLVRRSVEQYRERKKDLHMVLINLEKAYDKVPREVLWRCLEVSGVLVAYIRVIKDMYEALDVLTRHIQWRVPWCMLFVDDKVLIDEARWSINARLEVWRQTLESKGFKLSRSKTEYLECKFSDERHEEEVEVKIDTQVIPTRDSFKYLGYIIQGNREIDEDVTHRIGAGWMR</sequence>
<proteinExistence type="predicted"/>
<evidence type="ECO:0000313" key="1">
    <source>
        <dbReference type="Proteomes" id="UP000790787"/>
    </source>
</evidence>
<gene>
    <name evidence="2" type="primary">LOC142169750</name>
</gene>
<reference evidence="2" key="2">
    <citation type="submission" date="2025-08" db="UniProtKB">
        <authorList>
            <consortium name="RefSeq"/>
        </authorList>
    </citation>
    <scope>IDENTIFICATION</scope>
    <source>
        <tissue evidence="2">Leaf</tissue>
    </source>
</reference>
<reference evidence="1" key="1">
    <citation type="journal article" date="2014" name="Nat. Commun.">
        <title>The tobacco genome sequence and its comparison with those of tomato and potato.</title>
        <authorList>
            <person name="Sierro N."/>
            <person name="Battey J.N."/>
            <person name="Ouadi S."/>
            <person name="Bakaher N."/>
            <person name="Bovet L."/>
            <person name="Willig A."/>
            <person name="Goepfert S."/>
            <person name="Peitsch M.C."/>
            <person name="Ivanov N.V."/>
        </authorList>
    </citation>
    <scope>NUCLEOTIDE SEQUENCE [LARGE SCALE GENOMIC DNA]</scope>
</reference>
<protein>
    <submittedName>
        <fullName evidence="2">Uncharacterized protein LOC142169750</fullName>
    </submittedName>
</protein>
<accession>A0AC58SS14</accession>